<evidence type="ECO:0000313" key="4">
    <source>
        <dbReference type="EMBL" id="KAL1602891.1"/>
    </source>
</evidence>
<evidence type="ECO:0000259" key="3">
    <source>
        <dbReference type="PROSITE" id="PS51471"/>
    </source>
</evidence>
<keyword evidence="2" id="KW-0560">Oxidoreductase</keyword>
<accession>A0ABR3REN1</accession>
<dbReference type="InterPro" id="IPR044861">
    <property type="entry name" value="IPNS-like_FE2OG_OXY"/>
</dbReference>
<keyword evidence="5" id="KW-1185">Reference proteome</keyword>
<evidence type="ECO:0000313" key="5">
    <source>
        <dbReference type="Proteomes" id="UP001521222"/>
    </source>
</evidence>
<evidence type="ECO:0000256" key="2">
    <source>
        <dbReference type="RuleBase" id="RU003682"/>
    </source>
</evidence>
<proteinExistence type="inferred from homology"/>
<dbReference type="PROSITE" id="PS51471">
    <property type="entry name" value="FE2OG_OXY"/>
    <property type="match status" value="1"/>
</dbReference>
<dbReference type="SUPFAM" id="SSF51197">
    <property type="entry name" value="Clavaminate synthase-like"/>
    <property type="match status" value="1"/>
</dbReference>
<name>A0ABR3REN1_9PLEO</name>
<evidence type="ECO:0000256" key="1">
    <source>
        <dbReference type="ARBA" id="ARBA00008056"/>
    </source>
</evidence>
<comment type="similarity">
    <text evidence="1 2">Belongs to the iron/ascorbate-dependent oxidoreductase family.</text>
</comment>
<feature type="domain" description="Fe2OG dioxygenase" evidence="3">
    <location>
        <begin position="106"/>
        <end position="222"/>
    </location>
</feature>
<dbReference type="Gene3D" id="2.60.120.330">
    <property type="entry name" value="B-lactam Antibiotic, Isopenicillin N Synthase, Chain"/>
    <property type="match status" value="1"/>
</dbReference>
<dbReference type="Proteomes" id="UP001521222">
    <property type="component" value="Unassembled WGS sequence"/>
</dbReference>
<dbReference type="InterPro" id="IPR050231">
    <property type="entry name" value="Iron_ascorbate_oxido_reductase"/>
</dbReference>
<dbReference type="InterPro" id="IPR027443">
    <property type="entry name" value="IPNS-like_sf"/>
</dbReference>
<keyword evidence="2" id="KW-0408">Iron</keyword>
<dbReference type="Pfam" id="PF03171">
    <property type="entry name" value="2OG-FeII_Oxy"/>
    <property type="match status" value="1"/>
</dbReference>
<dbReference type="InterPro" id="IPR005123">
    <property type="entry name" value="Oxoglu/Fe-dep_dioxygenase_dom"/>
</dbReference>
<protein>
    <recommendedName>
        <fullName evidence="3">Fe2OG dioxygenase domain-containing protein</fullName>
    </recommendedName>
</protein>
<organism evidence="4 5">
    <name type="scientific">Nothophoma quercina</name>
    <dbReference type="NCBI Taxonomy" id="749835"/>
    <lineage>
        <taxon>Eukaryota</taxon>
        <taxon>Fungi</taxon>
        <taxon>Dikarya</taxon>
        <taxon>Ascomycota</taxon>
        <taxon>Pezizomycotina</taxon>
        <taxon>Dothideomycetes</taxon>
        <taxon>Pleosporomycetidae</taxon>
        <taxon>Pleosporales</taxon>
        <taxon>Pleosporineae</taxon>
        <taxon>Didymellaceae</taxon>
        <taxon>Nothophoma</taxon>
    </lineage>
</organism>
<dbReference type="EMBL" id="JAKIXB020000013">
    <property type="protein sequence ID" value="KAL1602891.1"/>
    <property type="molecule type" value="Genomic_DNA"/>
</dbReference>
<dbReference type="PANTHER" id="PTHR47990">
    <property type="entry name" value="2-OXOGLUTARATE (2OG) AND FE(II)-DEPENDENT OXYGENASE SUPERFAMILY PROTEIN-RELATED"/>
    <property type="match status" value="1"/>
</dbReference>
<sequence length="261" mass="28755">MSIKILDASILLTGTDAQKNAFCEALVDGFSNQGMVKLESFDTGAPNDPLYDNVWPPELSLPGFRDFMEKFYAGCQDLHIGLLKALQAGFLARGIAIDLLTPCSGNVSEMRLNYYPPIDISDIRSGTKTRISPHTDFGTMTLLFQDSVGGLEVEDQSTPGSYIPVPSDSPYEILVNIGDSLQRMTNDVLTSVSHRVTIPIGEREKDVGILPERYSVAYFAKVGRGVSLKPMAQFVGEDGEEKYPDITAFEWNQIKLQKIYG</sequence>
<keyword evidence="2" id="KW-0479">Metal-binding</keyword>
<reference evidence="4 5" key="1">
    <citation type="submission" date="2024-02" db="EMBL/GenBank/DDBJ databases">
        <title>De novo assembly and annotation of 12 fungi associated with fruit tree decline syndrome in Ontario, Canada.</title>
        <authorList>
            <person name="Sulman M."/>
            <person name="Ellouze W."/>
            <person name="Ilyukhin E."/>
        </authorList>
    </citation>
    <scope>NUCLEOTIDE SEQUENCE [LARGE SCALE GENOMIC DNA]</scope>
    <source>
        <strain evidence="4 5">M97-236</strain>
    </source>
</reference>
<comment type="caution">
    <text evidence="4">The sequence shown here is derived from an EMBL/GenBank/DDBJ whole genome shotgun (WGS) entry which is preliminary data.</text>
</comment>
<gene>
    <name evidence="4" type="ORF">SLS59_004546</name>
</gene>